<organism evidence="1 2">
    <name type="scientific">Psilocybe cyanescens</name>
    <dbReference type="NCBI Taxonomy" id="93625"/>
    <lineage>
        <taxon>Eukaryota</taxon>
        <taxon>Fungi</taxon>
        <taxon>Dikarya</taxon>
        <taxon>Basidiomycota</taxon>
        <taxon>Agaricomycotina</taxon>
        <taxon>Agaricomycetes</taxon>
        <taxon>Agaricomycetidae</taxon>
        <taxon>Agaricales</taxon>
        <taxon>Agaricineae</taxon>
        <taxon>Strophariaceae</taxon>
        <taxon>Psilocybe</taxon>
    </lineage>
</organism>
<dbReference type="Gene3D" id="2.120.10.70">
    <property type="entry name" value="Fucose-specific lectin"/>
    <property type="match status" value="1"/>
</dbReference>
<keyword evidence="2" id="KW-1185">Reference proteome</keyword>
<evidence type="ECO:0000313" key="1">
    <source>
        <dbReference type="EMBL" id="PPQ92157.1"/>
    </source>
</evidence>
<evidence type="ECO:0008006" key="3">
    <source>
        <dbReference type="Google" id="ProtNLM"/>
    </source>
</evidence>
<comment type="caution">
    <text evidence="1">The sequence shown here is derived from an EMBL/GenBank/DDBJ whole genome shotgun (WGS) entry which is preliminary data.</text>
</comment>
<gene>
    <name evidence="1" type="ORF">CVT25_008782</name>
</gene>
<protein>
    <recommendedName>
        <fullName evidence="3">Fucose-specific lectin</fullName>
    </recommendedName>
</protein>
<dbReference type="AlphaFoldDB" id="A0A409XN63"/>
<dbReference type="SUPFAM" id="SSF89372">
    <property type="entry name" value="Fucose-specific lectin"/>
    <property type="match status" value="1"/>
</dbReference>
<name>A0A409XN63_PSICY</name>
<evidence type="ECO:0000313" key="2">
    <source>
        <dbReference type="Proteomes" id="UP000283269"/>
    </source>
</evidence>
<proteinExistence type="predicted"/>
<dbReference type="InParanoid" id="A0A409XN63"/>
<dbReference type="OrthoDB" id="5367135at2759"/>
<accession>A0A409XN63</accession>
<dbReference type="EMBL" id="NHYD01001079">
    <property type="protein sequence ID" value="PPQ92157.1"/>
    <property type="molecule type" value="Genomic_DNA"/>
</dbReference>
<sequence length="270" mass="29248">MSQELARYLLAAGSTTDPKGNVNYILSVDSTKSFLNCQHWKGDTLAKQELLVESVRPGSTAAYLITPSEKLIVCITTSSNLTSYTYDPDDREWVESDESLLSNYTVHPNGKLAGSLDAVGQVNVVFQDSSQRLISLISIDDEWTSTTLPVNAVAGTPISTLASKDGLLVYYISATDNFIHVAIHGSDGTWKDSATSKYAFTEEIKAFCVGNAEFFVLTAGNAILKVTAEGTKTVLGNVKDGKFVPATVEEAGFSISWYPNGQLASYSVWW</sequence>
<reference evidence="1 2" key="1">
    <citation type="journal article" date="2018" name="Evol. Lett.">
        <title>Horizontal gene cluster transfer increased hallucinogenic mushroom diversity.</title>
        <authorList>
            <person name="Reynolds H.T."/>
            <person name="Vijayakumar V."/>
            <person name="Gluck-Thaler E."/>
            <person name="Korotkin H.B."/>
            <person name="Matheny P.B."/>
            <person name="Slot J.C."/>
        </authorList>
    </citation>
    <scope>NUCLEOTIDE SEQUENCE [LARGE SCALE GENOMIC DNA]</scope>
    <source>
        <strain evidence="1 2">2631</strain>
    </source>
</reference>
<dbReference type="Proteomes" id="UP000283269">
    <property type="component" value="Unassembled WGS sequence"/>
</dbReference>